<keyword evidence="8" id="KW-1185">Reference proteome</keyword>
<name>A0A844Z946_9SPHN</name>
<dbReference type="InterPro" id="IPR011059">
    <property type="entry name" value="Metal-dep_hydrolase_composite"/>
</dbReference>
<dbReference type="NCBIfam" id="TIGR02022">
    <property type="entry name" value="hutF"/>
    <property type="match status" value="1"/>
</dbReference>
<evidence type="ECO:0000256" key="2">
    <source>
        <dbReference type="ARBA" id="ARBA00022723"/>
    </source>
</evidence>
<keyword evidence="2" id="KW-0479">Metal-binding</keyword>
<dbReference type="Gene3D" id="2.30.40.10">
    <property type="entry name" value="Urease, subunit C, domain 1"/>
    <property type="match status" value="1"/>
</dbReference>
<dbReference type="PANTHER" id="PTHR11271">
    <property type="entry name" value="GUANINE DEAMINASE"/>
    <property type="match status" value="1"/>
</dbReference>
<evidence type="ECO:0000313" key="8">
    <source>
        <dbReference type="Proteomes" id="UP000460290"/>
    </source>
</evidence>
<dbReference type="InterPro" id="IPR032466">
    <property type="entry name" value="Metal_Hydrolase"/>
</dbReference>
<dbReference type="InterPro" id="IPR055156">
    <property type="entry name" value="HutF-like_N"/>
</dbReference>
<dbReference type="NCBIfam" id="NF006684">
    <property type="entry name" value="PRK09229.1-5"/>
    <property type="match status" value="1"/>
</dbReference>
<dbReference type="GO" id="GO:0019239">
    <property type="term" value="F:deaminase activity"/>
    <property type="evidence" value="ECO:0007669"/>
    <property type="project" value="TreeGrafter"/>
</dbReference>
<evidence type="ECO:0000259" key="5">
    <source>
        <dbReference type="Pfam" id="PF01979"/>
    </source>
</evidence>
<dbReference type="AlphaFoldDB" id="A0A844Z946"/>
<feature type="domain" description="Formimidoylglutamate deiminase N-terminal" evidence="6">
    <location>
        <begin position="3"/>
        <end position="33"/>
    </location>
</feature>
<dbReference type="RefSeq" id="WP_160612874.1">
    <property type="nucleotide sequence ID" value="NZ_JAUFQM010000001.1"/>
</dbReference>
<evidence type="ECO:0000256" key="3">
    <source>
        <dbReference type="ARBA" id="ARBA00022801"/>
    </source>
</evidence>
<dbReference type="Pfam" id="PF22429">
    <property type="entry name" value="HutF_N"/>
    <property type="match status" value="1"/>
</dbReference>
<dbReference type="GO" id="GO:0046872">
    <property type="term" value="F:metal ion binding"/>
    <property type="evidence" value="ECO:0007669"/>
    <property type="project" value="UniProtKB-KW"/>
</dbReference>
<dbReference type="EC" id="3.5.3.13" evidence="7"/>
<dbReference type="PANTHER" id="PTHR11271:SF48">
    <property type="entry name" value="AMIDOHYDROLASE-RELATED DOMAIN-CONTAINING PROTEIN"/>
    <property type="match status" value="1"/>
</dbReference>
<comment type="caution">
    <text evidence="7">The sequence shown here is derived from an EMBL/GenBank/DDBJ whole genome shotgun (WGS) entry which is preliminary data.</text>
</comment>
<protein>
    <submittedName>
        <fullName evidence="7">Formimidoylglutamate deiminase</fullName>
        <ecNumber evidence="7">3.5.3.13</ecNumber>
    </submittedName>
</protein>
<dbReference type="Proteomes" id="UP000460290">
    <property type="component" value="Unassembled WGS sequence"/>
</dbReference>
<dbReference type="OrthoDB" id="9796020at2"/>
<proteinExistence type="predicted"/>
<evidence type="ECO:0000313" key="7">
    <source>
        <dbReference type="EMBL" id="MXO82419.1"/>
    </source>
</evidence>
<organism evidence="7 8">
    <name type="scientific">Pontixanthobacter aestiaquae</name>
    <dbReference type="NCBI Taxonomy" id="1509367"/>
    <lineage>
        <taxon>Bacteria</taxon>
        <taxon>Pseudomonadati</taxon>
        <taxon>Pseudomonadota</taxon>
        <taxon>Alphaproteobacteria</taxon>
        <taxon>Sphingomonadales</taxon>
        <taxon>Erythrobacteraceae</taxon>
        <taxon>Pontixanthobacter</taxon>
    </lineage>
</organism>
<gene>
    <name evidence="7" type="ORF">GRI35_03385</name>
</gene>
<evidence type="ECO:0000256" key="1">
    <source>
        <dbReference type="ARBA" id="ARBA00001947"/>
    </source>
</evidence>
<evidence type="ECO:0000259" key="6">
    <source>
        <dbReference type="Pfam" id="PF22429"/>
    </source>
</evidence>
<dbReference type="GO" id="GO:0050416">
    <property type="term" value="F:formimidoylglutamate deiminase activity"/>
    <property type="evidence" value="ECO:0007669"/>
    <property type="project" value="UniProtKB-EC"/>
</dbReference>
<dbReference type="EMBL" id="WTYZ01000001">
    <property type="protein sequence ID" value="MXO82419.1"/>
    <property type="molecule type" value="Genomic_DNA"/>
</dbReference>
<accession>A0A844Z946</accession>
<keyword evidence="4" id="KW-0862">Zinc</keyword>
<reference evidence="7 8" key="1">
    <citation type="submission" date="2019-12" db="EMBL/GenBank/DDBJ databases">
        <title>Genomic-based taxomic classification of the family Erythrobacteraceae.</title>
        <authorList>
            <person name="Xu L."/>
        </authorList>
    </citation>
    <scope>NUCLEOTIDE SEQUENCE [LARGE SCALE GENOMIC DNA]</scope>
    <source>
        <strain evidence="7 8">KCTC 42006</strain>
    </source>
</reference>
<dbReference type="Gene3D" id="3.20.20.140">
    <property type="entry name" value="Metal-dependent hydrolases"/>
    <property type="match status" value="1"/>
</dbReference>
<dbReference type="InterPro" id="IPR051607">
    <property type="entry name" value="Metallo-dep_hydrolases"/>
</dbReference>
<dbReference type="Pfam" id="PF01979">
    <property type="entry name" value="Amidohydro_1"/>
    <property type="match status" value="1"/>
</dbReference>
<feature type="domain" description="Amidohydrolase-related" evidence="5">
    <location>
        <begin position="46"/>
        <end position="405"/>
    </location>
</feature>
<dbReference type="SUPFAM" id="SSF51338">
    <property type="entry name" value="Composite domain of metallo-dependent hydrolases"/>
    <property type="match status" value="1"/>
</dbReference>
<dbReference type="InterPro" id="IPR010252">
    <property type="entry name" value="HutF"/>
</dbReference>
<sequence>MATTISARQALTAQGWRENVTVSIGDDGRIADVAGEDTRVDHTVGVLLPGLSNVHSHSFQRAMAGLAEQRGPSTKDDFWTWREVMYRFLELLTPDDVEAIAAQVQMEMLEAGYSAQAEFHYLHHAPGGGTYDQLDEMSQRHFSAADLTGIGYTHLPVLYMRGGLDGRALAGGQLRFGCDIDRFETLYSELAARLTDLPPDFTLGVAPHSLRAVSRDGLDAALALAPDGPIHIHAAEQVGEVREVKGALGAMPVEWLLANMPVDQRWCFIHATQMEPSETIGLARSGAVAGLCPLTEANLGDGIFDGSRFLKHGGRIGIGSDSNIRIAVAEELRTLETTQRLRDKQRVVLTSDAAPSNGRALYERVAVGGAQAIGRNSGRIEAGAWADLTALDDSSHMLAALEGDTMLDTWIFAGDDSLVCDVWSAGRHVVTNGQHVRRDAIVARFTETMIRLRHAL</sequence>
<dbReference type="SUPFAM" id="SSF51556">
    <property type="entry name" value="Metallo-dependent hydrolases"/>
    <property type="match status" value="1"/>
</dbReference>
<dbReference type="InterPro" id="IPR006680">
    <property type="entry name" value="Amidohydro-rel"/>
</dbReference>
<comment type="cofactor">
    <cofactor evidence="1">
        <name>Zn(2+)</name>
        <dbReference type="ChEBI" id="CHEBI:29105"/>
    </cofactor>
</comment>
<evidence type="ECO:0000256" key="4">
    <source>
        <dbReference type="ARBA" id="ARBA00022833"/>
    </source>
</evidence>
<dbReference type="GO" id="GO:0005829">
    <property type="term" value="C:cytosol"/>
    <property type="evidence" value="ECO:0007669"/>
    <property type="project" value="TreeGrafter"/>
</dbReference>
<keyword evidence="3 7" id="KW-0378">Hydrolase</keyword>